<feature type="region of interest" description="Disordered" evidence="7">
    <location>
        <begin position="1"/>
        <end position="41"/>
    </location>
</feature>
<evidence type="ECO:0000256" key="3">
    <source>
        <dbReference type="ARBA" id="ARBA00019775"/>
    </source>
</evidence>
<reference evidence="9 10" key="1">
    <citation type="submission" date="2023-03" db="EMBL/GenBank/DDBJ databases">
        <title>High-quality genome of Scylla paramamosain provides insights in environmental adaptation.</title>
        <authorList>
            <person name="Zhang L."/>
        </authorList>
    </citation>
    <scope>NUCLEOTIDE SEQUENCE [LARGE SCALE GENOMIC DNA]</scope>
    <source>
        <strain evidence="9">LZ_2023a</strain>
        <tissue evidence="9">Muscle</tissue>
    </source>
</reference>
<gene>
    <name evidence="9" type="ORF">O3P69_000819</name>
</gene>
<evidence type="ECO:0000256" key="6">
    <source>
        <dbReference type="ARBA" id="ARBA00022803"/>
    </source>
</evidence>
<dbReference type="EMBL" id="JARAKH010000007">
    <property type="protein sequence ID" value="KAK8402733.1"/>
    <property type="molecule type" value="Genomic_DNA"/>
</dbReference>
<dbReference type="SUPFAM" id="SSF81383">
    <property type="entry name" value="F-box domain"/>
    <property type="match status" value="1"/>
</dbReference>
<dbReference type="SUPFAM" id="SSF116846">
    <property type="entry name" value="MIT domain"/>
    <property type="match status" value="1"/>
</dbReference>
<dbReference type="GO" id="GO:0005737">
    <property type="term" value="C:cytoplasm"/>
    <property type="evidence" value="ECO:0007669"/>
    <property type="project" value="UniProtKB-SubCell"/>
</dbReference>
<dbReference type="Pfam" id="PF19270">
    <property type="entry name" value="FBO_C"/>
    <property type="match status" value="1"/>
</dbReference>
<dbReference type="InterPro" id="IPR036047">
    <property type="entry name" value="F-box-like_dom_sf"/>
</dbReference>
<keyword evidence="5" id="KW-0833">Ubl conjugation pathway</keyword>
<dbReference type="PANTHER" id="PTHR12874">
    <property type="entry name" value="F-BOX ONLY PROTEIN 48-RELATED"/>
    <property type="match status" value="1"/>
</dbReference>
<keyword evidence="10" id="KW-1185">Reference proteome</keyword>
<dbReference type="Pfam" id="PF12937">
    <property type="entry name" value="F-box-like"/>
    <property type="match status" value="1"/>
</dbReference>
<comment type="caution">
    <text evidence="9">The sequence shown here is derived from an EMBL/GenBank/DDBJ whole genome shotgun (WGS) entry which is preliminary data.</text>
</comment>
<dbReference type="Proteomes" id="UP001487740">
    <property type="component" value="Unassembled WGS sequence"/>
</dbReference>
<evidence type="ECO:0000256" key="5">
    <source>
        <dbReference type="ARBA" id="ARBA00022786"/>
    </source>
</evidence>
<name>A0AAW0URJ0_SCYPA</name>
<dbReference type="AlphaFoldDB" id="A0AAW0URJ0"/>
<keyword evidence="6" id="KW-0802">TPR repeat</keyword>
<evidence type="ECO:0000256" key="1">
    <source>
        <dbReference type="ARBA" id="ARBA00004496"/>
    </source>
</evidence>
<feature type="compositionally biased region" description="Polar residues" evidence="7">
    <location>
        <begin position="59"/>
        <end position="77"/>
    </location>
</feature>
<feature type="domain" description="F-box" evidence="8">
    <location>
        <begin position="228"/>
        <end position="279"/>
    </location>
</feature>
<dbReference type="Gene3D" id="1.20.1280.50">
    <property type="match status" value="1"/>
</dbReference>
<dbReference type="GO" id="GO:0031146">
    <property type="term" value="P:SCF-dependent proteasomal ubiquitin-dependent protein catabolic process"/>
    <property type="evidence" value="ECO:0007669"/>
    <property type="project" value="TreeGrafter"/>
</dbReference>
<evidence type="ECO:0000313" key="10">
    <source>
        <dbReference type="Proteomes" id="UP001487740"/>
    </source>
</evidence>
<dbReference type="PANTHER" id="PTHR12874:SF29">
    <property type="entry name" value="F-BOX ONLY PROTEIN 9"/>
    <property type="match status" value="1"/>
</dbReference>
<protein>
    <recommendedName>
        <fullName evidence="3">F-box only protein 9</fullName>
    </recommendedName>
</protein>
<keyword evidence="4" id="KW-0963">Cytoplasm</keyword>
<evidence type="ECO:0000256" key="7">
    <source>
        <dbReference type="SAM" id="MobiDB-lite"/>
    </source>
</evidence>
<accession>A0AAW0URJ0</accession>
<sequence>MADTTNSAGADDDIALGDLTEQESNARNRQDPESVLASFREEWQRELEGAQVQKGLCNVSMQSSPSKEATQGSSSHNKGPLKAVQSAPKDNGSDSGGGIISEGGEGGSEGYGVPNVESSTPMEEVTSDVEAKATELFKKAVELEQSGRLYEAIQFYRRAMTLVPDIEFRVHHQNMLEWSENYQAQGEGEDTASEDELDQEEIQDLVFRFQALTSSSQAVCIPQFDQEAPHISCLPPEMLERIMHWVVGSDLDMRSLEQVSRVCQGFYLVARNPELWHKACLRIWGLSCGVPGAYGSWRNMFIQRPHPRYNGCYISRTTYFRSGESSFQDQNYQPWHLVQYYRYLRFFPDGIISMLTTADEPHMVVSQLRTRDVRNPQVLQGHYCILGSSLSLVLKRRSRERQMNRRKGRRYRGGTTDVAETIFQIEYEIRPVKEHLHWQLVWRTYTIISIHYDDKQNISQIDVSDASKFPPLLFSRVKSYSMTCDSPLT</sequence>
<dbReference type="InterPro" id="IPR036181">
    <property type="entry name" value="MIT_dom_sf"/>
</dbReference>
<dbReference type="InterPro" id="IPR001810">
    <property type="entry name" value="F-box_dom"/>
</dbReference>
<feature type="region of interest" description="Disordered" evidence="7">
    <location>
        <begin position="54"/>
        <end position="122"/>
    </location>
</feature>
<evidence type="ECO:0000256" key="2">
    <source>
        <dbReference type="ARBA" id="ARBA00004906"/>
    </source>
</evidence>
<proteinExistence type="predicted"/>
<dbReference type="GO" id="GO:0019005">
    <property type="term" value="C:SCF ubiquitin ligase complex"/>
    <property type="evidence" value="ECO:0007669"/>
    <property type="project" value="TreeGrafter"/>
</dbReference>
<evidence type="ECO:0000313" key="9">
    <source>
        <dbReference type="EMBL" id="KAK8402733.1"/>
    </source>
</evidence>
<organism evidence="9 10">
    <name type="scientific">Scylla paramamosain</name>
    <name type="common">Mud crab</name>
    <dbReference type="NCBI Taxonomy" id="85552"/>
    <lineage>
        <taxon>Eukaryota</taxon>
        <taxon>Metazoa</taxon>
        <taxon>Ecdysozoa</taxon>
        <taxon>Arthropoda</taxon>
        <taxon>Crustacea</taxon>
        <taxon>Multicrustacea</taxon>
        <taxon>Malacostraca</taxon>
        <taxon>Eumalacostraca</taxon>
        <taxon>Eucarida</taxon>
        <taxon>Decapoda</taxon>
        <taxon>Pleocyemata</taxon>
        <taxon>Brachyura</taxon>
        <taxon>Eubrachyura</taxon>
        <taxon>Portunoidea</taxon>
        <taxon>Portunidae</taxon>
        <taxon>Portuninae</taxon>
        <taxon>Scylla</taxon>
    </lineage>
</organism>
<dbReference type="CDD" id="cd22089">
    <property type="entry name" value="F-box_FBXO9"/>
    <property type="match status" value="1"/>
</dbReference>
<evidence type="ECO:0000256" key="4">
    <source>
        <dbReference type="ARBA" id="ARBA00022490"/>
    </source>
</evidence>
<evidence type="ECO:0000259" key="8">
    <source>
        <dbReference type="PROSITE" id="PS50181"/>
    </source>
</evidence>
<dbReference type="PROSITE" id="PS50181">
    <property type="entry name" value="FBOX"/>
    <property type="match status" value="1"/>
</dbReference>
<feature type="compositionally biased region" description="Gly residues" evidence="7">
    <location>
        <begin position="94"/>
        <end position="110"/>
    </location>
</feature>
<comment type="subcellular location">
    <subcellularLocation>
        <location evidence="1">Cytoplasm</location>
    </subcellularLocation>
</comment>
<dbReference type="InterPro" id="IPR045464">
    <property type="entry name" value="Hrt3/FBXO9_C"/>
</dbReference>
<comment type="pathway">
    <text evidence="2">Protein modification; protein ubiquitination.</text>
</comment>